<evidence type="ECO:0000256" key="5">
    <source>
        <dbReference type="ARBA" id="ARBA00023136"/>
    </source>
</evidence>
<keyword evidence="4 7" id="KW-1133">Transmembrane helix</keyword>
<evidence type="ECO:0000256" key="3">
    <source>
        <dbReference type="ARBA" id="ARBA00022692"/>
    </source>
</evidence>
<comment type="subcellular location">
    <subcellularLocation>
        <location evidence="1">Membrane</location>
        <topology evidence="1">Multi-pass membrane protein</topology>
    </subcellularLocation>
</comment>
<dbReference type="AlphaFoldDB" id="A0A2J6RH06"/>
<evidence type="ECO:0000256" key="1">
    <source>
        <dbReference type="ARBA" id="ARBA00004141"/>
    </source>
</evidence>
<dbReference type="GO" id="GO:0005886">
    <property type="term" value="C:plasma membrane"/>
    <property type="evidence" value="ECO:0007669"/>
    <property type="project" value="TreeGrafter"/>
</dbReference>
<feature type="transmembrane region" description="Helical" evidence="7">
    <location>
        <begin position="169"/>
        <end position="189"/>
    </location>
</feature>
<organism evidence="9 10">
    <name type="scientific">Hyaloscypha variabilis (strain UAMH 11265 / GT02V1 / F)</name>
    <name type="common">Meliniomyces variabilis</name>
    <dbReference type="NCBI Taxonomy" id="1149755"/>
    <lineage>
        <taxon>Eukaryota</taxon>
        <taxon>Fungi</taxon>
        <taxon>Dikarya</taxon>
        <taxon>Ascomycota</taxon>
        <taxon>Pezizomycotina</taxon>
        <taxon>Leotiomycetes</taxon>
        <taxon>Helotiales</taxon>
        <taxon>Hyaloscyphaceae</taxon>
        <taxon>Hyaloscypha</taxon>
        <taxon>Hyaloscypha variabilis</taxon>
    </lineage>
</organism>
<feature type="transmembrane region" description="Helical" evidence="7">
    <location>
        <begin position="470"/>
        <end position="489"/>
    </location>
</feature>
<proteinExistence type="inferred from homology"/>
<sequence length="586" mass="63076">MSESAAPHRTTIIPEQRHNQNSIANEEPASEEISTMKPQDIETSNPYGEPVSKKTQIPPKQIQAPASALKLYLLFPAVCFSTFLFSLNAAVVATAVPRITDEFNSLSDIGWYGSAFALTTCCVQPLTGKIYTFFPTKYSFMTFQAIFMVGSLVAGIASSSKMLIVGRAVQGIGGSGLLTGAFNIIAAIATPEKRPMLVGIAMGMTMIGSVIGPVIGGALTTNVSWRWCFYINLPPAGLSILIIFALSIPEQMPKKPVLENWRHIISEMDFLGFTLFAPAVTMFLIAIMWGGNQHAWNSSTIIGLLVGSVVTAAIFTVWQIHLGDRALIPPKVMKNRLVWSGCLNSAFLMGSLVLLAYYLPLWFQIVKGVNATLSGVMTLPIVVSQSVGAVIAGKLVEKVGYIAPFALFGSMLVAIGSGLITTFLPNTGAGQWVGYQLLAGIGRASVMQMPMTAVQFFLPANEISIATAEIFFFQYFGATLFVAVGETIFEQTLVPSLLKYAPSIDPELVIHSGGTTLRSIVSPEELPGVLRAYDAAITNTFYLGVAGACATFLSSFWLGWEKIGSKKRNEMEVKTEEPLSRVATAT</sequence>
<dbReference type="CDD" id="cd17502">
    <property type="entry name" value="MFS_Azr1_MDR_like"/>
    <property type="match status" value="1"/>
</dbReference>
<feature type="transmembrane region" description="Helical" evidence="7">
    <location>
        <begin position="541"/>
        <end position="560"/>
    </location>
</feature>
<evidence type="ECO:0000256" key="2">
    <source>
        <dbReference type="ARBA" id="ARBA00007520"/>
    </source>
</evidence>
<feature type="transmembrane region" description="Helical" evidence="7">
    <location>
        <begin position="109"/>
        <end position="126"/>
    </location>
</feature>
<feature type="compositionally biased region" description="Polar residues" evidence="6">
    <location>
        <begin position="32"/>
        <end position="46"/>
    </location>
</feature>
<evidence type="ECO:0000313" key="10">
    <source>
        <dbReference type="Proteomes" id="UP000235786"/>
    </source>
</evidence>
<feature type="transmembrane region" description="Helical" evidence="7">
    <location>
        <begin position="229"/>
        <end position="249"/>
    </location>
</feature>
<feature type="transmembrane region" description="Helical" evidence="7">
    <location>
        <begin position="270"/>
        <end position="289"/>
    </location>
</feature>
<reference evidence="9 10" key="1">
    <citation type="submission" date="2016-04" db="EMBL/GenBank/DDBJ databases">
        <title>A degradative enzymes factory behind the ericoid mycorrhizal symbiosis.</title>
        <authorList>
            <consortium name="DOE Joint Genome Institute"/>
            <person name="Martino E."/>
            <person name="Morin E."/>
            <person name="Grelet G."/>
            <person name="Kuo A."/>
            <person name="Kohler A."/>
            <person name="Daghino S."/>
            <person name="Barry K."/>
            <person name="Choi C."/>
            <person name="Cichocki N."/>
            <person name="Clum A."/>
            <person name="Copeland A."/>
            <person name="Hainaut M."/>
            <person name="Haridas S."/>
            <person name="Labutti K."/>
            <person name="Lindquist E."/>
            <person name="Lipzen A."/>
            <person name="Khouja H.-R."/>
            <person name="Murat C."/>
            <person name="Ohm R."/>
            <person name="Olson A."/>
            <person name="Spatafora J."/>
            <person name="Veneault-Fourrey C."/>
            <person name="Henrissat B."/>
            <person name="Grigoriev I."/>
            <person name="Martin F."/>
            <person name="Perotto S."/>
        </authorList>
    </citation>
    <scope>NUCLEOTIDE SEQUENCE [LARGE SCALE GENOMIC DNA]</scope>
    <source>
        <strain evidence="9 10">F</strain>
    </source>
</reference>
<feature type="transmembrane region" description="Helical" evidence="7">
    <location>
        <begin position="432"/>
        <end position="458"/>
    </location>
</feature>
<gene>
    <name evidence="9" type="ORF">L207DRAFT_464278</name>
</gene>
<feature type="transmembrane region" description="Helical" evidence="7">
    <location>
        <begin position="196"/>
        <end position="217"/>
    </location>
</feature>
<feature type="transmembrane region" description="Helical" evidence="7">
    <location>
        <begin position="337"/>
        <end position="359"/>
    </location>
</feature>
<dbReference type="InterPro" id="IPR036259">
    <property type="entry name" value="MFS_trans_sf"/>
</dbReference>
<dbReference type="Pfam" id="PF07690">
    <property type="entry name" value="MFS_1"/>
    <property type="match status" value="1"/>
</dbReference>
<feature type="domain" description="Major facilitator superfamily (MFS) profile" evidence="8">
    <location>
        <begin position="74"/>
        <end position="563"/>
    </location>
</feature>
<feature type="transmembrane region" description="Helical" evidence="7">
    <location>
        <begin position="295"/>
        <end position="317"/>
    </location>
</feature>
<dbReference type="OrthoDB" id="10021397at2759"/>
<dbReference type="SUPFAM" id="SSF103473">
    <property type="entry name" value="MFS general substrate transporter"/>
    <property type="match status" value="2"/>
</dbReference>
<feature type="region of interest" description="Disordered" evidence="6">
    <location>
        <begin position="1"/>
        <end position="56"/>
    </location>
</feature>
<evidence type="ECO:0000256" key="7">
    <source>
        <dbReference type="SAM" id="Phobius"/>
    </source>
</evidence>
<dbReference type="InterPro" id="IPR011701">
    <property type="entry name" value="MFS"/>
</dbReference>
<dbReference type="Gene3D" id="1.20.1250.20">
    <property type="entry name" value="MFS general substrate transporter like domains"/>
    <property type="match status" value="2"/>
</dbReference>
<accession>A0A2J6RH06</accession>
<evidence type="ECO:0000256" key="6">
    <source>
        <dbReference type="SAM" id="MobiDB-lite"/>
    </source>
</evidence>
<dbReference type="GO" id="GO:0022857">
    <property type="term" value="F:transmembrane transporter activity"/>
    <property type="evidence" value="ECO:0007669"/>
    <property type="project" value="InterPro"/>
</dbReference>
<dbReference type="PANTHER" id="PTHR23501">
    <property type="entry name" value="MAJOR FACILITATOR SUPERFAMILY"/>
    <property type="match status" value="1"/>
</dbReference>
<dbReference type="PANTHER" id="PTHR23501:SF193">
    <property type="entry name" value="MULTIDRUG TRANSPORTER, PUTATIVE (AFU_ORTHOLOGUE AFUA_8G00940)-RELATED"/>
    <property type="match status" value="1"/>
</dbReference>
<feature type="transmembrane region" description="Helical" evidence="7">
    <location>
        <begin position="71"/>
        <end position="97"/>
    </location>
</feature>
<name>A0A2J6RH06_HYAVF</name>
<feature type="transmembrane region" description="Helical" evidence="7">
    <location>
        <begin position="138"/>
        <end position="157"/>
    </location>
</feature>
<evidence type="ECO:0000259" key="8">
    <source>
        <dbReference type="PROSITE" id="PS50850"/>
    </source>
</evidence>
<feature type="transmembrane region" description="Helical" evidence="7">
    <location>
        <begin position="399"/>
        <end position="420"/>
    </location>
</feature>
<dbReference type="InterPro" id="IPR020846">
    <property type="entry name" value="MFS_dom"/>
</dbReference>
<dbReference type="Proteomes" id="UP000235786">
    <property type="component" value="Unassembled WGS sequence"/>
</dbReference>
<dbReference type="EMBL" id="KZ613949">
    <property type="protein sequence ID" value="PMD37795.1"/>
    <property type="molecule type" value="Genomic_DNA"/>
</dbReference>
<dbReference type="PROSITE" id="PS50850">
    <property type="entry name" value="MFS"/>
    <property type="match status" value="1"/>
</dbReference>
<keyword evidence="5 7" id="KW-0472">Membrane</keyword>
<protein>
    <submittedName>
        <fullName evidence="9">Efflux pump</fullName>
    </submittedName>
</protein>
<dbReference type="FunFam" id="1.20.1250.20:FF:000196">
    <property type="entry name" value="MFS toxin efflux pump (AflT)"/>
    <property type="match status" value="1"/>
</dbReference>
<feature type="transmembrane region" description="Helical" evidence="7">
    <location>
        <begin position="371"/>
        <end position="392"/>
    </location>
</feature>
<keyword evidence="10" id="KW-1185">Reference proteome</keyword>
<evidence type="ECO:0000313" key="9">
    <source>
        <dbReference type="EMBL" id="PMD37795.1"/>
    </source>
</evidence>
<keyword evidence="3 7" id="KW-0812">Transmembrane</keyword>
<comment type="similarity">
    <text evidence="2">Belongs to the major facilitator superfamily. TCR/Tet family.</text>
</comment>
<evidence type="ECO:0000256" key="4">
    <source>
        <dbReference type="ARBA" id="ARBA00022989"/>
    </source>
</evidence>